<feature type="region of interest" description="Disordered" evidence="1">
    <location>
        <begin position="358"/>
        <end position="387"/>
    </location>
</feature>
<dbReference type="Pfam" id="PF01048">
    <property type="entry name" value="PNP_UDP_1"/>
    <property type="match status" value="1"/>
</dbReference>
<dbReference type="InterPro" id="IPR053137">
    <property type="entry name" value="NLR-like"/>
</dbReference>
<dbReference type="RefSeq" id="XP_037203836.1">
    <property type="nucleotide sequence ID" value="XM_037355965.1"/>
</dbReference>
<keyword evidence="4" id="KW-1185">Reference proteome</keyword>
<feature type="domain" description="Nucleoside phosphorylase" evidence="2">
    <location>
        <begin position="44"/>
        <end position="316"/>
    </location>
</feature>
<dbReference type="AlphaFoldDB" id="A0A8H5VMP0"/>
<feature type="region of interest" description="Disordered" evidence="1">
    <location>
        <begin position="1"/>
        <end position="24"/>
    </location>
</feature>
<evidence type="ECO:0000259" key="2">
    <source>
        <dbReference type="Pfam" id="PF01048"/>
    </source>
</evidence>
<evidence type="ECO:0000256" key="1">
    <source>
        <dbReference type="SAM" id="MobiDB-lite"/>
    </source>
</evidence>
<dbReference type="CDD" id="cd09008">
    <property type="entry name" value="MTAN"/>
    <property type="match status" value="1"/>
</dbReference>
<organism evidence="3 4">
    <name type="scientific">Fusarium tjaetaba</name>
    <dbReference type="NCBI Taxonomy" id="1567544"/>
    <lineage>
        <taxon>Eukaryota</taxon>
        <taxon>Fungi</taxon>
        <taxon>Dikarya</taxon>
        <taxon>Ascomycota</taxon>
        <taxon>Pezizomycotina</taxon>
        <taxon>Sordariomycetes</taxon>
        <taxon>Hypocreomycetidae</taxon>
        <taxon>Hypocreales</taxon>
        <taxon>Nectriaceae</taxon>
        <taxon>Fusarium</taxon>
        <taxon>Fusarium fujikuroi species complex</taxon>
    </lineage>
</organism>
<reference evidence="3 4" key="1">
    <citation type="submission" date="2020-05" db="EMBL/GenBank/DDBJ databases">
        <title>Identification and distribution of gene clusters putatively required for synthesis of sphingolipid metabolism inhibitors in phylogenetically diverse species of the filamentous fungus Fusarium.</title>
        <authorList>
            <person name="Kim H.-S."/>
            <person name="Busman M."/>
            <person name="Brown D.W."/>
            <person name="Divon H."/>
            <person name="Uhlig S."/>
            <person name="Proctor R.H."/>
        </authorList>
    </citation>
    <scope>NUCLEOTIDE SEQUENCE [LARGE SCALE GENOMIC DNA]</scope>
    <source>
        <strain evidence="3 4">NRRL 66243</strain>
    </source>
</reference>
<dbReference type="Gene3D" id="3.40.50.1580">
    <property type="entry name" value="Nucleoside phosphorylase domain"/>
    <property type="match status" value="1"/>
</dbReference>
<dbReference type="EMBL" id="JAAQRI010000203">
    <property type="protein sequence ID" value="KAF5627813.1"/>
    <property type="molecule type" value="Genomic_DNA"/>
</dbReference>
<accession>A0A8H5VMP0</accession>
<evidence type="ECO:0000313" key="3">
    <source>
        <dbReference type="EMBL" id="KAF5627813.1"/>
    </source>
</evidence>
<name>A0A8H5VMP0_9HYPO</name>
<dbReference type="InterPro" id="IPR000845">
    <property type="entry name" value="Nucleoside_phosphorylase_d"/>
</dbReference>
<feature type="compositionally biased region" description="Gly residues" evidence="1">
    <location>
        <begin position="373"/>
        <end position="387"/>
    </location>
</feature>
<protein>
    <submittedName>
        <fullName evidence="3">Pfs domain protein</fullName>
    </submittedName>
</protein>
<dbReference type="InterPro" id="IPR035994">
    <property type="entry name" value="Nucleoside_phosphorylase_sf"/>
</dbReference>
<feature type="compositionally biased region" description="Polar residues" evidence="1">
    <location>
        <begin position="1"/>
        <end position="19"/>
    </location>
</feature>
<comment type="caution">
    <text evidence="3">The sequence shown here is derived from an EMBL/GenBank/DDBJ whole genome shotgun (WGS) entry which is preliminary data.</text>
</comment>
<dbReference type="GO" id="GO:0003824">
    <property type="term" value="F:catalytic activity"/>
    <property type="evidence" value="ECO:0007669"/>
    <property type="project" value="InterPro"/>
</dbReference>
<gene>
    <name evidence="3" type="ORF">FTJAE_9081</name>
</gene>
<sequence length="420" mass="44600">MTKNTKSVRIASDTRSQEPILNDGVNQRRGKASLPYELYNVGWICSLPIELAASIAMLSDIHEPLPGKQHDSNTYTLGHIGPHNIIICCLPSYGTNNAAVVASNMRRTFPGIQFTMLVGIAGGAPTNVDIRLGDVVVGTRVVQYDMGKTVENGKVQRTGSLNGPPQILLTAIAKLQAQSKSRQNILALVLSEKGFYRPDPATDLLFESTYEHTNLDSTCRSCDLSMLVQRPQRDGDELKIHYGVIASGNQVIRHAITRDILAEELGMLCFEMEAAGIMNTLPCLVIRGICDYSDSHKNKHWQEYAAAVAAAYAADLLSFVHASDINTGSPIFTSDHDSNINWSLGGNARGGDAYGGNASGGNARGGDARGGDARGGAGTGGNARGGDASGGFARWVGQYGGDARGGDARGGDAWANMFEG</sequence>
<dbReference type="GeneID" id="59308235"/>
<dbReference type="PANTHER" id="PTHR46082:SF11">
    <property type="entry name" value="AAA+ ATPASE DOMAIN-CONTAINING PROTEIN-RELATED"/>
    <property type="match status" value="1"/>
</dbReference>
<dbReference type="PANTHER" id="PTHR46082">
    <property type="entry name" value="ATP/GTP-BINDING PROTEIN-RELATED"/>
    <property type="match status" value="1"/>
</dbReference>
<dbReference type="Proteomes" id="UP000530670">
    <property type="component" value="Unassembled WGS sequence"/>
</dbReference>
<proteinExistence type="predicted"/>
<dbReference type="GO" id="GO:0009116">
    <property type="term" value="P:nucleoside metabolic process"/>
    <property type="evidence" value="ECO:0007669"/>
    <property type="project" value="InterPro"/>
</dbReference>
<evidence type="ECO:0000313" key="4">
    <source>
        <dbReference type="Proteomes" id="UP000530670"/>
    </source>
</evidence>
<dbReference type="OrthoDB" id="1577640at2759"/>
<dbReference type="SUPFAM" id="SSF53167">
    <property type="entry name" value="Purine and uridine phosphorylases"/>
    <property type="match status" value="1"/>
</dbReference>